<dbReference type="InterPro" id="IPR014729">
    <property type="entry name" value="Rossmann-like_a/b/a_fold"/>
</dbReference>
<dbReference type="InterPro" id="IPR020792">
    <property type="entry name" value="SO4_adenylyltransferase_pro"/>
</dbReference>
<evidence type="ECO:0000256" key="1">
    <source>
        <dbReference type="ARBA" id="ARBA00005048"/>
    </source>
</evidence>
<evidence type="ECO:0000259" key="10">
    <source>
        <dbReference type="Pfam" id="PF14306"/>
    </source>
</evidence>
<organism evidence="11 12">
    <name type="scientific">Paenibacillus yonginensis</name>
    <dbReference type="NCBI Taxonomy" id="1462996"/>
    <lineage>
        <taxon>Bacteria</taxon>
        <taxon>Bacillati</taxon>
        <taxon>Bacillota</taxon>
        <taxon>Bacilli</taxon>
        <taxon>Bacillales</taxon>
        <taxon>Paenibacillaceae</taxon>
        <taxon>Paenibacillus</taxon>
    </lineage>
</organism>
<evidence type="ECO:0000313" key="11">
    <source>
        <dbReference type="EMBL" id="ANS75966.1"/>
    </source>
</evidence>
<keyword evidence="2 8" id="KW-0808">Transferase</keyword>
<evidence type="ECO:0000313" key="12">
    <source>
        <dbReference type="Proteomes" id="UP000092573"/>
    </source>
</evidence>
<dbReference type="InterPro" id="IPR024951">
    <property type="entry name" value="Sulfurylase_cat_dom"/>
</dbReference>
<dbReference type="Pfam" id="PF01747">
    <property type="entry name" value="ATP-sulfurylase"/>
    <property type="match status" value="1"/>
</dbReference>
<evidence type="ECO:0000259" key="9">
    <source>
        <dbReference type="Pfam" id="PF01747"/>
    </source>
</evidence>
<dbReference type="Pfam" id="PF14306">
    <property type="entry name" value="PUA_2"/>
    <property type="match status" value="1"/>
</dbReference>
<sequence>MTAILPHGGTLVNRLSEGAEREELLRKAADLPRIAVSSWAVSDLDLIGVGAFSPLTGFLNEEDYRSVVNEMRLADGTVWSIPITLSVTEEERESLSIGGHAALVGQSDGIIYGLIEVQSIYSVDQQEEARKVFKTDDPEHPGVKKLSERSPLYVGGPVTVLNRPSPERFQEFYFDPSETRRIFAEKGWRTVVGFQTRNPVHRAHEYIQKSAMEIVDALFLNPLVGETKSDDVPADIRMNSYLVLLENYYPQNRAFLGVFPAAMRYAGPREAIFHALVRKNYGCTHFIVGRDHAGVGDYYGTYEAQEIFSNFTPEEIGITTLFFEHSFFCLKCGSMATSKTCPHGKEHHLTLSGTKVRALLRDGQCPPPEFTRPQVAEVLINGMSKQAVQ</sequence>
<dbReference type="InterPro" id="IPR015947">
    <property type="entry name" value="PUA-like_sf"/>
</dbReference>
<reference evidence="11 12" key="1">
    <citation type="submission" date="2016-01" db="EMBL/GenBank/DDBJ databases">
        <title>Complete Genome Sequence of Paenibacillus yonginensis DCY84, a novel Plant Growth-Promoting Bacteria with Elicitation of Induced Systemic Resistance.</title>
        <authorList>
            <person name="Kim Y.J."/>
            <person name="Yang D.C."/>
            <person name="Sukweenadhi J."/>
        </authorList>
    </citation>
    <scope>NUCLEOTIDE SEQUENCE [LARGE SCALE GENOMIC DNA]</scope>
    <source>
        <strain evidence="11 12">DCY84</strain>
    </source>
</reference>
<dbReference type="InterPro" id="IPR002650">
    <property type="entry name" value="Sulphate_adenylyltransferase"/>
</dbReference>
<evidence type="ECO:0000256" key="5">
    <source>
        <dbReference type="ARBA" id="ARBA00022840"/>
    </source>
</evidence>
<dbReference type="NCBIfam" id="TIGR00339">
    <property type="entry name" value="sopT"/>
    <property type="match status" value="1"/>
</dbReference>
<dbReference type="GO" id="GO:0005524">
    <property type="term" value="F:ATP binding"/>
    <property type="evidence" value="ECO:0007669"/>
    <property type="project" value="UniProtKB-KW"/>
</dbReference>
<dbReference type="KEGG" id="pyg:AWM70_16435"/>
<dbReference type="HAMAP" id="MF_00066">
    <property type="entry name" value="Sulf_adenylyltr"/>
    <property type="match status" value="1"/>
</dbReference>
<dbReference type="Gene3D" id="3.10.400.10">
    <property type="entry name" value="Sulfate adenylyltransferase"/>
    <property type="match status" value="1"/>
</dbReference>
<dbReference type="Proteomes" id="UP000092573">
    <property type="component" value="Chromosome"/>
</dbReference>
<dbReference type="EMBL" id="CP014167">
    <property type="protein sequence ID" value="ANS75966.1"/>
    <property type="molecule type" value="Genomic_DNA"/>
</dbReference>
<evidence type="ECO:0000256" key="3">
    <source>
        <dbReference type="ARBA" id="ARBA00022695"/>
    </source>
</evidence>
<comment type="catalytic activity">
    <reaction evidence="7 8">
        <text>sulfate + ATP + H(+) = adenosine 5'-phosphosulfate + diphosphate</text>
        <dbReference type="Rhea" id="RHEA:18133"/>
        <dbReference type="ChEBI" id="CHEBI:15378"/>
        <dbReference type="ChEBI" id="CHEBI:16189"/>
        <dbReference type="ChEBI" id="CHEBI:30616"/>
        <dbReference type="ChEBI" id="CHEBI:33019"/>
        <dbReference type="ChEBI" id="CHEBI:58243"/>
        <dbReference type="EC" id="2.7.7.4"/>
    </reaction>
</comment>
<gene>
    <name evidence="8 11" type="primary">sat</name>
    <name evidence="11" type="ORF">AWM70_16435</name>
</gene>
<keyword evidence="3 8" id="KW-0548">Nucleotidyltransferase</keyword>
<evidence type="ECO:0000256" key="8">
    <source>
        <dbReference type="HAMAP-Rule" id="MF_00066"/>
    </source>
</evidence>
<dbReference type="OrthoDB" id="9804504at2"/>
<dbReference type="GO" id="GO:0070814">
    <property type="term" value="P:hydrogen sulfide biosynthetic process"/>
    <property type="evidence" value="ECO:0007669"/>
    <property type="project" value="UniProtKB-UniRule"/>
</dbReference>
<dbReference type="SUPFAM" id="SSF52374">
    <property type="entry name" value="Nucleotidylyl transferase"/>
    <property type="match status" value="1"/>
</dbReference>
<dbReference type="PANTHER" id="PTHR43509:SF1">
    <property type="entry name" value="SULFATE ADENYLYLTRANSFERASE"/>
    <property type="match status" value="1"/>
</dbReference>
<protein>
    <recommendedName>
        <fullName evidence="8">Sulfate adenylyltransferase</fullName>
        <ecNumber evidence="8">2.7.7.4</ecNumber>
    </recommendedName>
    <alternativeName>
        <fullName evidence="8">ATP-sulfurylase</fullName>
    </alternativeName>
    <alternativeName>
        <fullName evidence="8">Sulfate adenylate transferase</fullName>
        <shortName evidence="8">SAT</shortName>
    </alternativeName>
</protein>
<evidence type="ECO:0000256" key="2">
    <source>
        <dbReference type="ARBA" id="ARBA00022679"/>
    </source>
</evidence>
<dbReference type="AlphaFoldDB" id="A0A1B1N3I2"/>
<dbReference type="InterPro" id="IPR025980">
    <property type="entry name" value="ATP-Sase_PUA-like_dom"/>
</dbReference>
<proteinExistence type="inferred from homology"/>
<evidence type="ECO:0000256" key="6">
    <source>
        <dbReference type="ARBA" id="ARBA00037980"/>
    </source>
</evidence>
<comment type="pathway">
    <text evidence="1 8">Sulfur metabolism; hydrogen sulfide biosynthesis; sulfite from sulfate: step 1/3.</text>
</comment>
<dbReference type="SUPFAM" id="SSF88697">
    <property type="entry name" value="PUA domain-like"/>
    <property type="match status" value="1"/>
</dbReference>
<dbReference type="CDD" id="cd00517">
    <property type="entry name" value="ATPS"/>
    <property type="match status" value="1"/>
</dbReference>
<name>A0A1B1N3I2_9BACL</name>
<evidence type="ECO:0000256" key="7">
    <source>
        <dbReference type="ARBA" id="ARBA00049370"/>
    </source>
</evidence>
<keyword evidence="5 8" id="KW-0067">ATP-binding</keyword>
<dbReference type="Gene3D" id="3.40.50.620">
    <property type="entry name" value="HUPs"/>
    <property type="match status" value="1"/>
</dbReference>
<dbReference type="EC" id="2.7.7.4" evidence="8"/>
<keyword evidence="4 8" id="KW-0547">Nucleotide-binding</keyword>
<dbReference type="UniPathway" id="UPA00140">
    <property type="reaction ID" value="UER00204"/>
</dbReference>
<dbReference type="GO" id="GO:0004781">
    <property type="term" value="F:sulfate adenylyltransferase (ATP) activity"/>
    <property type="evidence" value="ECO:0007669"/>
    <property type="project" value="UniProtKB-UniRule"/>
</dbReference>
<dbReference type="PANTHER" id="PTHR43509">
    <property type="match status" value="1"/>
</dbReference>
<dbReference type="GO" id="GO:0000103">
    <property type="term" value="P:sulfate assimilation"/>
    <property type="evidence" value="ECO:0007669"/>
    <property type="project" value="UniProtKB-UniRule"/>
</dbReference>
<comment type="similarity">
    <text evidence="6 8">Belongs to the sulfate adenylyltransferase family.</text>
</comment>
<dbReference type="STRING" id="1462996.AWM70_16435"/>
<evidence type="ECO:0000256" key="4">
    <source>
        <dbReference type="ARBA" id="ARBA00022741"/>
    </source>
</evidence>
<dbReference type="RefSeq" id="WP_068698178.1">
    <property type="nucleotide sequence ID" value="NZ_CP014167.1"/>
</dbReference>
<feature type="domain" description="Sulphate adenylyltransferase catalytic" evidence="9">
    <location>
        <begin position="171"/>
        <end position="380"/>
    </location>
</feature>
<dbReference type="NCBIfam" id="NF003166">
    <property type="entry name" value="PRK04149.1"/>
    <property type="match status" value="1"/>
</dbReference>
<accession>A0A1B1N3I2</accession>
<feature type="domain" description="ATP-sulfurylase PUA-like" evidence="10">
    <location>
        <begin position="5"/>
        <end position="163"/>
    </location>
</feature>
<keyword evidence="12" id="KW-1185">Reference proteome</keyword>